<evidence type="ECO:0000256" key="2">
    <source>
        <dbReference type="PROSITE-ProRule" id="PRU00708"/>
    </source>
</evidence>
<proteinExistence type="predicted"/>
<dbReference type="FunFam" id="1.25.40.10:FF:002559">
    <property type="entry name" value="Putative pentatricopeptide repeat-containing protein At3g18840"/>
    <property type="match status" value="1"/>
</dbReference>
<dbReference type="Pfam" id="PF20431">
    <property type="entry name" value="E_motif"/>
    <property type="match status" value="1"/>
</dbReference>
<feature type="repeat" description="PPR" evidence="2">
    <location>
        <begin position="225"/>
        <end position="259"/>
    </location>
</feature>
<gene>
    <name evidence="3" type="ORF">MERR_LOCUS40256</name>
</gene>
<dbReference type="FunFam" id="1.25.40.10:FF:000090">
    <property type="entry name" value="Pentatricopeptide repeat-containing protein, chloroplastic"/>
    <property type="match status" value="1"/>
</dbReference>
<dbReference type="GO" id="GO:0009451">
    <property type="term" value="P:RNA modification"/>
    <property type="evidence" value="ECO:0007669"/>
    <property type="project" value="InterPro"/>
</dbReference>
<keyword evidence="1" id="KW-0677">Repeat</keyword>
<feature type="repeat" description="PPR" evidence="2">
    <location>
        <begin position="460"/>
        <end position="494"/>
    </location>
</feature>
<dbReference type="InterPro" id="IPR046960">
    <property type="entry name" value="PPR_At4g14850-like_plant"/>
</dbReference>
<feature type="repeat" description="PPR" evidence="2">
    <location>
        <begin position="85"/>
        <end position="116"/>
    </location>
</feature>
<keyword evidence="4" id="KW-1185">Reference proteome</keyword>
<feature type="repeat" description="PPR" evidence="2">
    <location>
        <begin position="22"/>
        <end position="56"/>
    </location>
</feature>
<dbReference type="GO" id="GO:0003723">
    <property type="term" value="F:RNA binding"/>
    <property type="evidence" value="ECO:0007669"/>
    <property type="project" value="InterPro"/>
</dbReference>
<dbReference type="OrthoDB" id="198885at2759"/>
<organism evidence="3 4">
    <name type="scientific">Microthlaspi erraticum</name>
    <dbReference type="NCBI Taxonomy" id="1685480"/>
    <lineage>
        <taxon>Eukaryota</taxon>
        <taxon>Viridiplantae</taxon>
        <taxon>Streptophyta</taxon>
        <taxon>Embryophyta</taxon>
        <taxon>Tracheophyta</taxon>
        <taxon>Spermatophyta</taxon>
        <taxon>Magnoliopsida</taxon>
        <taxon>eudicotyledons</taxon>
        <taxon>Gunneridae</taxon>
        <taxon>Pentapetalae</taxon>
        <taxon>rosids</taxon>
        <taxon>malvids</taxon>
        <taxon>Brassicales</taxon>
        <taxon>Brassicaceae</taxon>
        <taxon>Coluteocarpeae</taxon>
        <taxon>Microthlaspi</taxon>
    </lineage>
</organism>
<dbReference type="EMBL" id="CACVBM020001518">
    <property type="protein sequence ID" value="CAA7053021.1"/>
    <property type="molecule type" value="Genomic_DNA"/>
</dbReference>
<accession>A0A6D2KM75</accession>
<comment type="caution">
    <text evidence="3">The sequence shown here is derived from an EMBL/GenBank/DDBJ whole genome shotgun (WGS) entry which is preliminary data.</text>
</comment>
<reference evidence="3" key="1">
    <citation type="submission" date="2020-01" db="EMBL/GenBank/DDBJ databases">
        <authorList>
            <person name="Mishra B."/>
        </authorList>
    </citation>
    <scope>NUCLEOTIDE SEQUENCE [LARGE SCALE GENOMIC DNA]</scope>
</reference>
<dbReference type="Pfam" id="PF13041">
    <property type="entry name" value="PPR_2"/>
    <property type="match status" value="1"/>
</dbReference>
<dbReference type="PROSITE" id="PS51375">
    <property type="entry name" value="PPR"/>
    <property type="match status" value="5"/>
</dbReference>
<dbReference type="InterPro" id="IPR011990">
    <property type="entry name" value="TPR-like_helical_dom_sf"/>
</dbReference>
<dbReference type="Proteomes" id="UP000467841">
    <property type="component" value="Unassembled WGS sequence"/>
</dbReference>
<evidence type="ECO:0000313" key="3">
    <source>
        <dbReference type="EMBL" id="CAA7053021.1"/>
    </source>
</evidence>
<dbReference type="PANTHER" id="PTHR47926:SF387">
    <property type="entry name" value="PENTATRICOPEPTIDE REPEAT-CONTAINING PROTEIN"/>
    <property type="match status" value="1"/>
</dbReference>
<sequence>MKCLKDGFLHQIRSIKTGLTLTAISSNQLVNLYSRNGLLREARNVFDEMPERNVYSWNAVISAYVKFNDLKEARLLFKTANSERDLITYNTLLSGFAKTDGCESEAVEMFGEMHRKEEEDGVWIDDFTLTTMLKLSAKLSNVFYGEQLYGVMLKTGNDATKFAVSSLIHMYSKCGKFKEVCNVFNGSCVEFVDCVAKNAMIAAYCREGDMEKALSVFWRNPELNDTISWNTLVSGYAQNGYEEEALKMAVTMEESGLKWDEHTVVAVLNVLSSLKRLKIGKEVHARVLKNGSYSNKFVSSGLVDLYCKCGNMKYAESVHVLYGVGNLYSTSSMIVGYSSQGKMVEAKRFFDSLSEKNLVVWTAMFLGYLNSRQPDSVLELAREFIAKEREIPDSLVMVSILGACSLQACMEPGKEIHGHSLRTGVSMDKKLVTAFVDMYSKCGNVEYAEKVFEYSSVERDTVMYNAMIAGCAHHGREGKAFQLFEDMTECGLEPDEITFMALLSACRHRGLVLEGERYFESMVEVYKISPEVGHYTCMIDLYGKANRIDKAIELMEGIDHQGEEDGVVLGAFLNACNWNKNAELVKEVEEKLLAVEGCNGSRYVQLANAYASSGRWDDMRRIRNCMRGKELGKFSGCSWAYINNQAHMFTSSDISHFNTEAIYSMLHFVTKDLSEIAETTT</sequence>
<dbReference type="Pfam" id="PF01535">
    <property type="entry name" value="PPR"/>
    <property type="match status" value="9"/>
</dbReference>
<dbReference type="NCBIfam" id="TIGR00756">
    <property type="entry name" value="PPR"/>
    <property type="match status" value="5"/>
</dbReference>
<evidence type="ECO:0000313" key="4">
    <source>
        <dbReference type="Proteomes" id="UP000467841"/>
    </source>
</evidence>
<name>A0A6D2KM75_9BRAS</name>
<dbReference type="InterPro" id="IPR002885">
    <property type="entry name" value="PPR_rpt"/>
</dbReference>
<dbReference type="Gene3D" id="1.25.40.10">
    <property type="entry name" value="Tetratricopeptide repeat domain"/>
    <property type="match status" value="6"/>
</dbReference>
<protein>
    <recommendedName>
        <fullName evidence="5">Pentacotripeptide-repeat region of PRORP domain-containing protein</fullName>
    </recommendedName>
</protein>
<feature type="repeat" description="PPR" evidence="2">
    <location>
        <begin position="326"/>
        <end position="360"/>
    </location>
</feature>
<dbReference type="AlphaFoldDB" id="A0A6D2KM75"/>
<evidence type="ECO:0008006" key="5">
    <source>
        <dbReference type="Google" id="ProtNLM"/>
    </source>
</evidence>
<evidence type="ECO:0000256" key="1">
    <source>
        <dbReference type="ARBA" id="ARBA00022737"/>
    </source>
</evidence>
<dbReference type="InterPro" id="IPR046848">
    <property type="entry name" value="E_motif"/>
</dbReference>
<dbReference type="PANTHER" id="PTHR47926">
    <property type="entry name" value="PENTATRICOPEPTIDE REPEAT-CONTAINING PROTEIN"/>
    <property type="match status" value="1"/>
</dbReference>